<proteinExistence type="predicted"/>
<keyword evidence="3" id="KW-1185">Reference proteome</keyword>
<comment type="caution">
    <text evidence="2">The sequence shown here is derived from an EMBL/GenBank/DDBJ whole genome shotgun (WGS) entry which is preliminary data.</text>
</comment>
<sequence length="35" mass="3953">MSKLGKKKSNREGKAKQLQQQLQALERKNAAKGKK</sequence>
<protein>
    <submittedName>
        <fullName evidence="2">Uncharacterized protein</fullName>
    </submittedName>
</protein>
<organism evidence="2 3">
    <name type="scientific">Moryella indoligenes</name>
    <dbReference type="NCBI Taxonomy" id="371674"/>
    <lineage>
        <taxon>Bacteria</taxon>
        <taxon>Bacillati</taxon>
        <taxon>Bacillota</taxon>
        <taxon>Clostridia</taxon>
        <taxon>Lachnospirales</taxon>
        <taxon>Lachnospiraceae</taxon>
        <taxon>Moryella</taxon>
    </lineage>
</organism>
<evidence type="ECO:0000256" key="1">
    <source>
        <dbReference type="SAM" id="MobiDB-lite"/>
    </source>
</evidence>
<evidence type="ECO:0000313" key="2">
    <source>
        <dbReference type="EMBL" id="MDQ0152943.1"/>
    </source>
</evidence>
<dbReference type="AlphaFoldDB" id="A0AAE3VBD0"/>
<name>A0AAE3VBD0_9FIRM</name>
<dbReference type="EMBL" id="JAUSTO010000009">
    <property type="protein sequence ID" value="MDQ0152943.1"/>
    <property type="molecule type" value="Genomic_DNA"/>
</dbReference>
<reference evidence="2" key="1">
    <citation type="submission" date="2023-07" db="EMBL/GenBank/DDBJ databases">
        <title>Genomic Encyclopedia of Type Strains, Phase IV (KMG-IV): sequencing the most valuable type-strain genomes for metagenomic binning, comparative biology and taxonomic classification.</title>
        <authorList>
            <person name="Goeker M."/>
        </authorList>
    </citation>
    <scope>NUCLEOTIDE SEQUENCE</scope>
    <source>
        <strain evidence="2">DSM 19659</strain>
    </source>
</reference>
<evidence type="ECO:0000313" key="3">
    <source>
        <dbReference type="Proteomes" id="UP001241537"/>
    </source>
</evidence>
<accession>A0AAE3VBD0</accession>
<dbReference type="Proteomes" id="UP001241537">
    <property type="component" value="Unassembled WGS sequence"/>
</dbReference>
<gene>
    <name evidence="2" type="ORF">J2S20_001644</name>
</gene>
<feature type="region of interest" description="Disordered" evidence="1">
    <location>
        <begin position="1"/>
        <end position="35"/>
    </location>
</feature>